<dbReference type="RefSeq" id="WP_044922595.1">
    <property type="nucleotide sequence ID" value="NZ_CYXT01000033.1"/>
</dbReference>
<evidence type="ECO:0000256" key="1">
    <source>
        <dbReference type="SAM" id="MobiDB-lite"/>
    </source>
</evidence>
<dbReference type="EMBL" id="CYXT01000033">
    <property type="protein sequence ID" value="CUN17091.1"/>
    <property type="molecule type" value="Genomic_DNA"/>
</dbReference>
<reference evidence="2 3" key="1">
    <citation type="submission" date="2015-09" db="EMBL/GenBank/DDBJ databases">
        <authorList>
            <consortium name="Pathogen Informatics"/>
        </authorList>
    </citation>
    <scope>NUCLEOTIDE SEQUENCE [LARGE SCALE GENOMIC DNA]</scope>
    <source>
        <strain evidence="2 3">2789STDY5608868</strain>
    </source>
</reference>
<dbReference type="Proteomes" id="UP000095598">
    <property type="component" value="Unassembled WGS sequence"/>
</dbReference>
<gene>
    <name evidence="2" type="ORF">ERS852425_03081</name>
</gene>
<proteinExistence type="predicted"/>
<sequence length="262" mass="31000">MRVTIRLYKRYDIDLLSLYHNSEFKFKESFKSAVRNYIRGTPQKIQIPEPQDDTFSYETIQFQLNFHPKEDQDVIMWIRNIKAGYKNSILKNMFRNSLCGIYYYYTMNVHRADEMLILNHKSAEAAANDDKKDQDIIVDDKKENKIQEVNKEEQEKREVNDRLDDEAKNSEYDHSEEIKEEYKDKTSNSNIKGKITIPISNTKDQETKVNEPEEIDEIQKEPEFTEPQDNEISNETVDIDDSYDEDENDSIFAIAGKMMQGF</sequence>
<evidence type="ECO:0000313" key="3">
    <source>
        <dbReference type="Proteomes" id="UP000095598"/>
    </source>
</evidence>
<feature type="region of interest" description="Disordered" evidence="1">
    <location>
        <begin position="202"/>
        <end position="245"/>
    </location>
</feature>
<feature type="compositionally biased region" description="Basic and acidic residues" evidence="1">
    <location>
        <begin position="203"/>
        <end position="223"/>
    </location>
</feature>
<organism evidence="2 3">
    <name type="scientific">Anaerostipes hadrus</name>
    <dbReference type="NCBI Taxonomy" id="649756"/>
    <lineage>
        <taxon>Bacteria</taxon>
        <taxon>Bacillati</taxon>
        <taxon>Bacillota</taxon>
        <taxon>Clostridia</taxon>
        <taxon>Lachnospirales</taxon>
        <taxon>Lachnospiraceae</taxon>
        <taxon>Anaerostipes</taxon>
    </lineage>
</organism>
<evidence type="ECO:0000313" key="2">
    <source>
        <dbReference type="EMBL" id="CUN17091.1"/>
    </source>
</evidence>
<name>A0A173UPZ5_ANAHA</name>
<feature type="region of interest" description="Disordered" evidence="1">
    <location>
        <begin position="143"/>
        <end position="185"/>
    </location>
</feature>
<dbReference type="AlphaFoldDB" id="A0A173UPZ5"/>
<protein>
    <submittedName>
        <fullName evidence="2">Uncharacterized protein</fullName>
    </submittedName>
</protein>
<accession>A0A173UPZ5</accession>